<dbReference type="EMBL" id="CAJNNV010015229">
    <property type="protein sequence ID" value="CAE8603296.1"/>
    <property type="molecule type" value="Genomic_DNA"/>
</dbReference>
<feature type="non-terminal residue" evidence="2">
    <location>
        <position position="285"/>
    </location>
</feature>
<feature type="region of interest" description="Disordered" evidence="1">
    <location>
        <begin position="1"/>
        <end position="114"/>
    </location>
</feature>
<feature type="non-terminal residue" evidence="2">
    <location>
        <position position="1"/>
    </location>
</feature>
<evidence type="ECO:0000256" key="1">
    <source>
        <dbReference type="SAM" id="MobiDB-lite"/>
    </source>
</evidence>
<comment type="caution">
    <text evidence="2">The sequence shown here is derived from an EMBL/GenBank/DDBJ whole genome shotgun (WGS) entry which is preliminary data.</text>
</comment>
<dbReference type="Proteomes" id="UP000654075">
    <property type="component" value="Unassembled WGS sequence"/>
</dbReference>
<dbReference type="AlphaFoldDB" id="A0A813ESJ3"/>
<organism evidence="2 3">
    <name type="scientific">Polarella glacialis</name>
    <name type="common">Dinoflagellate</name>
    <dbReference type="NCBI Taxonomy" id="89957"/>
    <lineage>
        <taxon>Eukaryota</taxon>
        <taxon>Sar</taxon>
        <taxon>Alveolata</taxon>
        <taxon>Dinophyceae</taxon>
        <taxon>Suessiales</taxon>
        <taxon>Suessiaceae</taxon>
        <taxon>Polarella</taxon>
    </lineage>
</organism>
<reference evidence="2" key="1">
    <citation type="submission" date="2021-02" db="EMBL/GenBank/DDBJ databases">
        <authorList>
            <person name="Dougan E. K."/>
            <person name="Rhodes N."/>
            <person name="Thang M."/>
            <person name="Chan C."/>
        </authorList>
    </citation>
    <scope>NUCLEOTIDE SEQUENCE</scope>
</reference>
<name>A0A813ESJ3_POLGL</name>
<proteinExistence type="predicted"/>
<evidence type="ECO:0000313" key="2">
    <source>
        <dbReference type="EMBL" id="CAE8603296.1"/>
    </source>
</evidence>
<protein>
    <submittedName>
        <fullName evidence="2">Uncharacterized protein</fullName>
    </submittedName>
</protein>
<dbReference type="OrthoDB" id="660555at2759"/>
<sequence>YCDGLGVQRSGEPSGFGAGGSSSQALPKRAAPKSQLQAPATTAGWAGFERGARVQTVEEDSASNASEVDEEYVAGDLDAQASCGDSDGDWQNDQDGPSRESTEETQSGIEEEGPSWLADETITLASDEEDAAAAGAWYWDRAPWGDPRFSVLLKSRREEVGLPAASIQHLSHLELEVLEEPSRVDRRAGQIAATHGKAWSQLSDVAFRHFMKSVRACCNELGGGLEDPDHILTICKLAQQVNEHLSPCTGDSLDVLKYVKIKRVPGGHIRDSLWVDGVVFSRDIQ</sequence>
<keyword evidence="3" id="KW-1185">Reference proteome</keyword>
<accession>A0A813ESJ3</accession>
<gene>
    <name evidence="2" type="ORF">PGLA1383_LOCUS21510</name>
</gene>
<feature type="compositionally biased region" description="Acidic residues" evidence="1">
    <location>
        <begin position="57"/>
        <end position="73"/>
    </location>
</feature>
<evidence type="ECO:0000313" key="3">
    <source>
        <dbReference type="Proteomes" id="UP000654075"/>
    </source>
</evidence>